<proteinExistence type="predicted"/>
<keyword evidence="2" id="KW-1185">Reference proteome</keyword>
<evidence type="ECO:0000313" key="2">
    <source>
        <dbReference type="Proteomes" id="UP000192042"/>
    </source>
</evidence>
<dbReference type="EMBL" id="LT828648">
    <property type="protein sequence ID" value="SLM46268.1"/>
    <property type="molecule type" value="Genomic_DNA"/>
</dbReference>
<dbReference type="KEGG" id="nja:NSJP_0096"/>
<evidence type="ECO:0000313" key="1">
    <source>
        <dbReference type="EMBL" id="SLM46268.1"/>
    </source>
</evidence>
<accession>A0A1W1HZT5</accession>
<name>A0A1W1HZT5_9BACT</name>
<gene>
    <name evidence="1" type="ORF">NSJP_0096</name>
</gene>
<protein>
    <submittedName>
        <fullName evidence="1">Uncharacterized protein</fullName>
    </submittedName>
</protein>
<dbReference type="Proteomes" id="UP000192042">
    <property type="component" value="Chromosome I"/>
</dbReference>
<reference evidence="1 2" key="1">
    <citation type="submission" date="2017-03" db="EMBL/GenBank/DDBJ databases">
        <authorList>
            <person name="Afonso C.L."/>
            <person name="Miller P.J."/>
            <person name="Scott M.A."/>
            <person name="Spackman E."/>
            <person name="Goraichik I."/>
            <person name="Dimitrov K.M."/>
            <person name="Suarez D.L."/>
            <person name="Swayne D.E."/>
        </authorList>
    </citation>
    <scope>NUCLEOTIDE SEQUENCE [LARGE SCALE GENOMIC DNA]</scope>
    <source>
        <strain evidence="1">Genome sequencing of Nitrospira japonica strain NJ11</strain>
    </source>
</reference>
<organism evidence="1 2">
    <name type="scientific">Nitrospira japonica</name>
    <dbReference type="NCBI Taxonomy" id="1325564"/>
    <lineage>
        <taxon>Bacteria</taxon>
        <taxon>Pseudomonadati</taxon>
        <taxon>Nitrospirota</taxon>
        <taxon>Nitrospiria</taxon>
        <taxon>Nitrospirales</taxon>
        <taxon>Nitrospiraceae</taxon>
        <taxon>Nitrospira</taxon>
    </lineage>
</organism>
<dbReference type="STRING" id="1325564.NSJP_0096"/>
<sequence length="65" mass="7279">MTLYYPLKIRPVTLLLARTPTRGWYEVQALGLPRHRSHAPRIPGTGLVDFGCNGFLARREGSDDA</sequence>
<dbReference type="AlphaFoldDB" id="A0A1W1HZT5"/>